<keyword evidence="7" id="KW-1185">Reference proteome</keyword>
<dbReference type="InterPro" id="IPR018392">
    <property type="entry name" value="LysM"/>
</dbReference>
<feature type="domain" description="LysM" evidence="5">
    <location>
        <begin position="107"/>
        <end position="156"/>
    </location>
</feature>
<dbReference type="SUPFAM" id="SSF54106">
    <property type="entry name" value="LysM domain"/>
    <property type="match status" value="1"/>
</dbReference>
<dbReference type="PANTHER" id="PTHR34700">
    <property type="entry name" value="POTASSIUM BINDING PROTEIN KBP"/>
    <property type="match status" value="1"/>
</dbReference>
<dbReference type="GO" id="GO:0005737">
    <property type="term" value="C:cytoplasm"/>
    <property type="evidence" value="ECO:0007669"/>
    <property type="project" value="UniProtKB-SubCell"/>
</dbReference>
<evidence type="ECO:0000256" key="1">
    <source>
        <dbReference type="ARBA" id="ARBA00004496"/>
    </source>
</evidence>
<dbReference type="Proteomes" id="UP000019028">
    <property type="component" value="Chromosome"/>
</dbReference>
<dbReference type="RefSeq" id="WP_025422023.1">
    <property type="nucleotide sequence ID" value="NZ_CP006569.1"/>
</dbReference>
<dbReference type="InterPro" id="IPR036779">
    <property type="entry name" value="LysM_dom_sf"/>
</dbReference>
<organism evidence="6 7">
    <name type="scientific">Sodalis praecaptivus</name>
    <dbReference type="NCBI Taxonomy" id="1239307"/>
    <lineage>
        <taxon>Bacteria</taxon>
        <taxon>Pseudomonadati</taxon>
        <taxon>Pseudomonadota</taxon>
        <taxon>Gammaproteobacteria</taxon>
        <taxon>Enterobacterales</taxon>
        <taxon>Bruguierivoracaceae</taxon>
        <taxon>Sodalis</taxon>
    </lineage>
</organism>
<dbReference type="PATRIC" id="fig|1239307.3.peg.2025"/>
<evidence type="ECO:0000256" key="2">
    <source>
        <dbReference type="ARBA" id="ARBA00022490"/>
    </source>
</evidence>
<evidence type="ECO:0000313" key="7">
    <source>
        <dbReference type="Proteomes" id="UP000019028"/>
    </source>
</evidence>
<dbReference type="SMART" id="SM00257">
    <property type="entry name" value="LysM"/>
    <property type="match status" value="1"/>
</dbReference>
<proteinExistence type="predicted"/>
<gene>
    <name evidence="6" type="ORF">Sant_1844</name>
</gene>
<dbReference type="FunFam" id="3.10.350.10:FF:000001">
    <property type="entry name" value="Peptidoglycan-binding protein LysM"/>
    <property type="match status" value="1"/>
</dbReference>
<dbReference type="NCBIfam" id="NF008399">
    <property type="entry name" value="PRK11198.1"/>
    <property type="match status" value="1"/>
</dbReference>
<feature type="domain" description="BON" evidence="4">
    <location>
        <begin position="21"/>
        <end position="89"/>
    </location>
</feature>
<evidence type="ECO:0000313" key="6">
    <source>
        <dbReference type="EMBL" id="AHF76896.1"/>
    </source>
</evidence>
<dbReference type="PROSITE" id="PS51782">
    <property type="entry name" value="LYSM"/>
    <property type="match status" value="1"/>
</dbReference>
<reference evidence="6 7" key="1">
    <citation type="journal article" date="2014" name="Genome Biol. Evol.">
        <title>Genome degeneration and adaptation in a nascent stage of symbiosis.</title>
        <authorList>
            <person name="Oakeson K.F."/>
            <person name="Gil R."/>
            <person name="Clayton A.L."/>
            <person name="Dunn D.M."/>
            <person name="von Niederhausern A.C."/>
            <person name="Hamil C."/>
            <person name="Aoyagi A."/>
            <person name="Duval B."/>
            <person name="Baca A."/>
            <person name="Silva F.J."/>
            <person name="Vallier A."/>
            <person name="Jackson D.G."/>
            <person name="Latorre A."/>
            <person name="Weiss R.B."/>
            <person name="Heddi A."/>
            <person name="Moya A."/>
            <person name="Dale C."/>
        </authorList>
    </citation>
    <scope>NUCLEOTIDE SEQUENCE [LARGE SCALE GENOMIC DNA]</scope>
    <source>
        <strain evidence="6 7">HS1</strain>
    </source>
</reference>
<dbReference type="KEGG" id="sod:Sant_1844"/>
<dbReference type="InterPro" id="IPR007055">
    <property type="entry name" value="BON_dom"/>
</dbReference>
<dbReference type="HOGENOM" id="CLU_125377_0_0_6"/>
<dbReference type="AlphaFoldDB" id="W0HSU3"/>
<dbReference type="CDD" id="cd00118">
    <property type="entry name" value="LysM"/>
    <property type="match status" value="1"/>
</dbReference>
<dbReference type="OrthoDB" id="370541at2"/>
<comment type="subcellular location">
    <subcellularLocation>
        <location evidence="1">Cytoplasm</location>
    </subcellularLocation>
</comment>
<dbReference type="PROSITE" id="PS50914">
    <property type="entry name" value="BON"/>
    <property type="match status" value="1"/>
</dbReference>
<sequence length="158" mass="16700">MGLLNFVKDAGEKVWDAVAGNHTEKSAKLKEHIQKLGLPGADNVNIDVADDKATVTGENISQELKEKILVAIGNVAGISGVDDKITSATAANTAESPAIADAKPASRFYTVVAGDTLSKIAKSQYGNANDYMKIFTANKPMLSDPDKIYPGQTLIIPQ</sequence>
<dbReference type="Pfam" id="PF01476">
    <property type="entry name" value="LysM"/>
    <property type="match status" value="1"/>
</dbReference>
<dbReference type="InterPro" id="IPR052196">
    <property type="entry name" value="Bact_Kbp"/>
</dbReference>
<protein>
    <recommendedName>
        <fullName evidence="3">Potassium binding protein Kbp</fullName>
    </recommendedName>
</protein>
<dbReference type="Gene3D" id="3.10.350.10">
    <property type="entry name" value="LysM domain"/>
    <property type="match status" value="1"/>
</dbReference>
<dbReference type="PANTHER" id="PTHR34700:SF8">
    <property type="entry name" value="POTASSIUM BINDING PROTEIN KBP"/>
    <property type="match status" value="1"/>
</dbReference>
<keyword evidence="2" id="KW-0963">Cytoplasm</keyword>
<evidence type="ECO:0000259" key="5">
    <source>
        <dbReference type="PROSITE" id="PS51782"/>
    </source>
</evidence>
<evidence type="ECO:0000259" key="4">
    <source>
        <dbReference type="PROSITE" id="PS50914"/>
    </source>
</evidence>
<dbReference type="EMBL" id="CP006569">
    <property type="protein sequence ID" value="AHF76896.1"/>
    <property type="molecule type" value="Genomic_DNA"/>
</dbReference>
<accession>W0HSU3</accession>
<evidence type="ECO:0000256" key="3">
    <source>
        <dbReference type="ARBA" id="ARBA00072219"/>
    </source>
</evidence>
<name>W0HSU3_9GAMM</name>
<dbReference type="Pfam" id="PF04972">
    <property type="entry name" value="BON"/>
    <property type="match status" value="1"/>
</dbReference>